<evidence type="ECO:0000256" key="8">
    <source>
        <dbReference type="SAM" id="Phobius"/>
    </source>
</evidence>
<dbReference type="Proteomes" id="UP001165085">
    <property type="component" value="Unassembled WGS sequence"/>
</dbReference>
<comment type="subcellular location">
    <subcellularLocation>
        <location evidence="1">Membrane</location>
        <topology evidence="1">Multi-pass membrane protein</topology>
    </subcellularLocation>
</comment>
<dbReference type="OrthoDB" id="45020at2759"/>
<feature type="transmembrane region" description="Helical" evidence="8">
    <location>
        <begin position="935"/>
        <end position="957"/>
    </location>
</feature>
<dbReference type="InterPro" id="IPR036770">
    <property type="entry name" value="Ankyrin_rpt-contain_sf"/>
</dbReference>
<accession>A0A9W7AMT1</accession>
<feature type="transmembrane region" description="Helical" evidence="8">
    <location>
        <begin position="997"/>
        <end position="1022"/>
    </location>
</feature>
<organism evidence="10 11">
    <name type="scientific">Triparma strigata</name>
    <dbReference type="NCBI Taxonomy" id="1606541"/>
    <lineage>
        <taxon>Eukaryota</taxon>
        <taxon>Sar</taxon>
        <taxon>Stramenopiles</taxon>
        <taxon>Ochrophyta</taxon>
        <taxon>Bolidophyceae</taxon>
        <taxon>Parmales</taxon>
        <taxon>Triparmaceae</taxon>
        <taxon>Triparma</taxon>
    </lineage>
</organism>
<dbReference type="InterPro" id="IPR002110">
    <property type="entry name" value="Ankyrin_rpt"/>
</dbReference>
<name>A0A9W7AMT1_9STRA</name>
<dbReference type="PANTHER" id="PTHR24153">
    <property type="entry name" value="ESPIN"/>
    <property type="match status" value="1"/>
</dbReference>
<feature type="region of interest" description="Disordered" evidence="7">
    <location>
        <begin position="1165"/>
        <end position="1216"/>
    </location>
</feature>
<feature type="transmembrane region" description="Helical" evidence="8">
    <location>
        <begin position="868"/>
        <end position="889"/>
    </location>
</feature>
<dbReference type="Pfam" id="PF00520">
    <property type="entry name" value="Ion_trans"/>
    <property type="match status" value="1"/>
</dbReference>
<evidence type="ECO:0000256" key="7">
    <source>
        <dbReference type="SAM" id="MobiDB-lite"/>
    </source>
</evidence>
<dbReference type="PANTHER" id="PTHR24153:SF8">
    <property type="entry name" value="FORKED, ISOFORM F"/>
    <property type="match status" value="1"/>
</dbReference>
<evidence type="ECO:0000256" key="5">
    <source>
        <dbReference type="ARBA" id="ARBA00023043"/>
    </source>
</evidence>
<dbReference type="SUPFAM" id="SSF48403">
    <property type="entry name" value="Ankyrin repeat"/>
    <property type="match status" value="1"/>
</dbReference>
<dbReference type="AlphaFoldDB" id="A0A9W7AMT1"/>
<evidence type="ECO:0000259" key="9">
    <source>
        <dbReference type="Pfam" id="PF00520"/>
    </source>
</evidence>
<dbReference type="GO" id="GO:0051015">
    <property type="term" value="F:actin filament binding"/>
    <property type="evidence" value="ECO:0007669"/>
    <property type="project" value="TreeGrafter"/>
</dbReference>
<evidence type="ECO:0000256" key="6">
    <source>
        <dbReference type="ARBA" id="ARBA00023136"/>
    </source>
</evidence>
<dbReference type="InterPro" id="IPR005821">
    <property type="entry name" value="Ion_trans_dom"/>
</dbReference>
<feature type="compositionally biased region" description="Low complexity" evidence="7">
    <location>
        <begin position="1189"/>
        <end position="1205"/>
    </location>
</feature>
<reference evidence="11" key="1">
    <citation type="journal article" date="2023" name="Commun. Biol.">
        <title>Genome analysis of Parmales, the sister group of diatoms, reveals the evolutionary specialization of diatoms from phago-mixotrophs to photoautotrophs.</title>
        <authorList>
            <person name="Ban H."/>
            <person name="Sato S."/>
            <person name="Yoshikawa S."/>
            <person name="Yamada K."/>
            <person name="Nakamura Y."/>
            <person name="Ichinomiya M."/>
            <person name="Sato N."/>
            <person name="Blanc-Mathieu R."/>
            <person name="Endo H."/>
            <person name="Kuwata A."/>
            <person name="Ogata H."/>
        </authorList>
    </citation>
    <scope>NUCLEOTIDE SEQUENCE [LARGE SCALE GENOMIC DNA]</scope>
    <source>
        <strain evidence="11">NIES 3701</strain>
    </source>
</reference>
<keyword evidence="3" id="KW-0677">Repeat</keyword>
<evidence type="ECO:0000313" key="11">
    <source>
        <dbReference type="Proteomes" id="UP001165085"/>
    </source>
</evidence>
<evidence type="ECO:0000256" key="2">
    <source>
        <dbReference type="ARBA" id="ARBA00022692"/>
    </source>
</evidence>
<evidence type="ECO:0000256" key="3">
    <source>
        <dbReference type="ARBA" id="ARBA00022737"/>
    </source>
</evidence>
<keyword evidence="11" id="KW-1185">Reference proteome</keyword>
<dbReference type="EMBL" id="BRXY01000159">
    <property type="protein sequence ID" value="GMH72765.1"/>
    <property type="molecule type" value="Genomic_DNA"/>
</dbReference>
<dbReference type="GO" id="GO:0016020">
    <property type="term" value="C:membrane"/>
    <property type="evidence" value="ECO:0007669"/>
    <property type="project" value="UniProtKB-SubCell"/>
</dbReference>
<evidence type="ECO:0000313" key="10">
    <source>
        <dbReference type="EMBL" id="GMH72765.1"/>
    </source>
</evidence>
<protein>
    <recommendedName>
        <fullName evidence="9">Ion transport domain-containing protein</fullName>
    </recommendedName>
</protein>
<keyword evidence="5" id="KW-0040">ANK repeat</keyword>
<keyword evidence="6 8" id="KW-0472">Membrane</keyword>
<feature type="transmembrane region" description="Helical" evidence="8">
    <location>
        <begin position="795"/>
        <end position="813"/>
    </location>
</feature>
<keyword evidence="2 8" id="KW-0812">Transmembrane</keyword>
<feature type="domain" description="Ion transport" evidence="9">
    <location>
        <begin position="796"/>
        <end position="1029"/>
    </location>
</feature>
<evidence type="ECO:0000256" key="1">
    <source>
        <dbReference type="ARBA" id="ARBA00004141"/>
    </source>
</evidence>
<proteinExistence type="predicted"/>
<dbReference type="GO" id="GO:0051017">
    <property type="term" value="P:actin filament bundle assembly"/>
    <property type="evidence" value="ECO:0007669"/>
    <property type="project" value="TreeGrafter"/>
</dbReference>
<dbReference type="InterPro" id="IPR052420">
    <property type="entry name" value="Espin/Espin-like"/>
</dbReference>
<feature type="transmembrane region" description="Helical" evidence="8">
    <location>
        <begin position="833"/>
        <end position="856"/>
    </location>
</feature>
<sequence>MKTLIELCSTKKWAKAQDRLESDNDDGSLWDEVSKADQDGRTALHHTLWNGGPATLVHAIIARSSTDPVGRNIMTAQDMYGWTPLHAAAAGYDYPDSIEEIIEQFHEALTIRTLMEKTPLDLAIENKKTRTNHLQIVRVMKCWSERGFGSTSLHFMCMHNADFQSISSKLEGSATFEDLNSPCKLGRTPLSYLCENGTELGPLTLLVDRLSSLCEEKQFLNRAILVRDKEKKSPYDYAVQQNKPLEFLEVLAGSLGSSLEVRNNLLSLLSNRSSNLPSSVVNLAQNKKLDIWAWAAYLKSIQPGDFEMRLGPLFRATWTATLEAKSKHKIKNMQNLVNALLLLDSKLEDSNFLPPYIYKTNSVLLAACEFKKEEVDEDEHDDRMDDEQFSRSPPRPTRDFRTTRGTHQTRDFAFVPSPEPLPNDDYTNKAGIFLPAHFTCNSENITVEALELLLGSFPEEANARSKSGKLPLHVACSNEHASVKMIQYIISVNPEGAKLAAEAQDEESKQRKSLAMNRIKTQQLEDNLLGMMDVQRADSAVDIGNQDDRLAVESGRTPLHFASENKAMKWDILRVIIDANPEAAKLLDGFGMSPLHHLAENPKVTAMAFRVMVKAHPAATKVEDFHGNTPLMTALQSRVPLSALEGLLSGSLGGTDLLRNGMINCLMEENAQDIEQTVVDMALHESLDLYCWMCYIEVTHPPSIFSRHVSNLFKATWSCLCKHNAEAESNPKSAQIVSELRKSICKFVAMCKVRRSNLLNELINHLTPKELENIAVTRVFRVLLAEEMGSGVMSIYYFDIAMYIALMTSFTVLTLELKFADSVQDAYKEQIGLATASLSIVLYFLVREVSQFIAMYSMGLPDVWLRDGWNYVELAASLGSLGLILYVHMGYSENIMLLASMVSLFNWMKVLCLMKSFSQPIATFVLMTFEIIHNLGSFLTVMIVCIAMFGNALYLVIGGVEYDLHDGDQPFLTWTATSKTLYSFLFGQFDKASYDDAWSFALFLFYSMLVVIILLNVLIAIVGDSYDSVLVKSEEMYWRSRLLLVAKMKTTGRFVMSKIVKKEVRAELSDDEVTELELDMTIRDPTDSWGGKILATVNRVIKSDANTSLRNDMVKQRIALLETQAMVELLLKRFNIEKPVLEVKRKSVKDDDGRGTIFVQRYDDPSKKKGSVKFGMSSKGKSSRWKNISQKVKSGSFRSSSLSMGKRSKRVADYEK</sequence>
<evidence type="ECO:0000256" key="4">
    <source>
        <dbReference type="ARBA" id="ARBA00022989"/>
    </source>
</evidence>
<dbReference type="GO" id="GO:0005737">
    <property type="term" value="C:cytoplasm"/>
    <property type="evidence" value="ECO:0007669"/>
    <property type="project" value="TreeGrafter"/>
</dbReference>
<feature type="region of interest" description="Disordered" evidence="7">
    <location>
        <begin position="375"/>
        <end position="405"/>
    </location>
</feature>
<dbReference type="Gene3D" id="1.25.40.20">
    <property type="entry name" value="Ankyrin repeat-containing domain"/>
    <property type="match status" value="2"/>
</dbReference>
<keyword evidence="4 8" id="KW-1133">Transmembrane helix</keyword>
<comment type="caution">
    <text evidence="10">The sequence shown here is derived from an EMBL/GenBank/DDBJ whole genome shotgun (WGS) entry which is preliminary data.</text>
</comment>
<dbReference type="GO" id="GO:0005216">
    <property type="term" value="F:monoatomic ion channel activity"/>
    <property type="evidence" value="ECO:0007669"/>
    <property type="project" value="InterPro"/>
</dbReference>
<dbReference type="SMART" id="SM00248">
    <property type="entry name" value="ANK"/>
    <property type="match status" value="7"/>
</dbReference>
<gene>
    <name evidence="10" type="ORF">TrST_g12127</name>
</gene>